<evidence type="ECO:0000313" key="2">
    <source>
        <dbReference type="EMBL" id="CAB4199075.1"/>
    </source>
</evidence>
<dbReference type="NCBIfam" id="NF033394">
    <property type="entry name" value="capsid_maj_Podo"/>
    <property type="match status" value="1"/>
</dbReference>
<gene>
    <name evidence="1" type="ORF">UFOVP1083_40</name>
    <name evidence="2" type="ORF">UFOVP1327_13</name>
</gene>
<dbReference type="EMBL" id="LR797036">
    <property type="protein sequence ID" value="CAB4183201.1"/>
    <property type="molecule type" value="Genomic_DNA"/>
</dbReference>
<dbReference type="EMBL" id="LR797277">
    <property type="protein sequence ID" value="CAB4199075.1"/>
    <property type="molecule type" value="Genomic_DNA"/>
</dbReference>
<accession>A0A6J5QNZ2</accession>
<protein>
    <submittedName>
        <fullName evidence="1">Uncharacterized protein</fullName>
    </submittedName>
</protein>
<dbReference type="InterPro" id="IPR049718">
    <property type="entry name" value="AKO59007-like"/>
</dbReference>
<evidence type="ECO:0000313" key="1">
    <source>
        <dbReference type="EMBL" id="CAB4183201.1"/>
    </source>
</evidence>
<name>A0A6J5QNZ2_9CAUD</name>
<organism evidence="1">
    <name type="scientific">uncultured Caudovirales phage</name>
    <dbReference type="NCBI Taxonomy" id="2100421"/>
    <lineage>
        <taxon>Viruses</taxon>
        <taxon>Duplodnaviria</taxon>
        <taxon>Heunggongvirae</taxon>
        <taxon>Uroviricota</taxon>
        <taxon>Caudoviricetes</taxon>
        <taxon>Peduoviridae</taxon>
        <taxon>Maltschvirus</taxon>
        <taxon>Maltschvirus maltsch</taxon>
    </lineage>
</organism>
<reference evidence="1" key="1">
    <citation type="submission" date="2020-05" db="EMBL/GenBank/DDBJ databases">
        <authorList>
            <person name="Chiriac C."/>
            <person name="Salcher M."/>
            <person name="Ghai R."/>
            <person name="Kavagutti S V."/>
        </authorList>
    </citation>
    <scope>NUCLEOTIDE SEQUENCE</scope>
</reference>
<proteinExistence type="predicted"/>
<sequence length="422" mass="44711">MAASLSTVDAILKDDYKDYIDQLNQATFLLSQIETRRDTVQGRVARHALHLGRSSGVGARAENATLPTAGNQAYATVPVPVRYVYGRIQLSGPTIRQAVTDRGAFVDALDAEMQGIRKDAMKDVNRQLWGTSNGVIAQCGTTTAATTVVLASTTGSTALRNLFFDGGMQVDIGTVAAPTTVASARTITSVDESAKTCVISGAAVTTSSSHFIFRAGAGGASSNTGAPGDGQIELTGMQSIVDDSSVLHTINPSTQAKWKAFVSSNSGTNRAVTETLITGAIMKSLINSGKKPTLLISAEGVHMSVANLFLSLKRNMEQTQLKGGYAGIQYYSPSVSGQGDEGPTVLYADFDCPNNRLYGLNPESMVFHQVGEGWNFMDLDGAVMNRVASTDAYEATLTCYAELACKQRNANFVIKDLTETTI</sequence>